<evidence type="ECO:0000256" key="2">
    <source>
        <dbReference type="ARBA" id="ARBA00022692"/>
    </source>
</evidence>
<evidence type="ECO:0000313" key="11">
    <source>
        <dbReference type="EMBL" id="KAK0149711.1"/>
    </source>
</evidence>
<feature type="transmembrane region" description="Helical" evidence="9">
    <location>
        <begin position="38"/>
        <end position="59"/>
    </location>
</feature>
<comment type="caution">
    <text evidence="11">The sequence shown here is derived from an EMBL/GenBank/DDBJ whole genome shotgun (WGS) entry which is preliminary data.</text>
</comment>
<keyword evidence="12" id="KW-1185">Reference proteome</keyword>
<reference evidence="11" key="1">
    <citation type="journal article" date="2023" name="Front. Mar. Sci.">
        <title>A new Merluccius polli reference genome to investigate the effects of global change in West African waters.</title>
        <authorList>
            <person name="Mateo J.L."/>
            <person name="Blanco-Fernandez C."/>
            <person name="Garcia-Vazquez E."/>
            <person name="Machado-Schiaffino G."/>
        </authorList>
    </citation>
    <scope>NUCLEOTIDE SEQUENCE</scope>
    <source>
        <strain evidence="11">C29</strain>
        <tissue evidence="11">Fin</tissue>
    </source>
</reference>
<dbReference type="InterPro" id="IPR017452">
    <property type="entry name" value="GPCR_Rhodpsn_7TM"/>
</dbReference>
<dbReference type="GO" id="GO:0004930">
    <property type="term" value="F:G protein-coupled receptor activity"/>
    <property type="evidence" value="ECO:0007669"/>
    <property type="project" value="UniProtKB-KW"/>
</dbReference>
<keyword evidence="2 9" id="KW-0812">Transmembrane</keyword>
<dbReference type="Gene3D" id="1.20.1070.10">
    <property type="entry name" value="Rhodopsin 7-helix transmembrane proteins"/>
    <property type="match status" value="2"/>
</dbReference>
<dbReference type="PROSITE" id="PS50262">
    <property type="entry name" value="G_PROTEIN_RECEP_F1_2"/>
    <property type="match status" value="1"/>
</dbReference>
<dbReference type="Proteomes" id="UP001174136">
    <property type="component" value="Unassembled WGS sequence"/>
</dbReference>
<evidence type="ECO:0000259" key="10">
    <source>
        <dbReference type="PROSITE" id="PS50262"/>
    </source>
</evidence>
<evidence type="ECO:0000256" key="8">
    <source>
        <dbReference type="SAM" id="MobiDB-lite"/>
    </source>
</evidence>
<evidence type="ECO:0000256" key="1">
    <source>
        <dbReference type="ARBA" id="ARBA00004141"/>
    </source>
</evidence>
<dbReference type="AlphaFoldDB" id="A0AA47N116"/>
<sequence>MQGFVFGISSLLATCLISLDRCLKICCLQYGQWIERRHVFISIGLVWLYTLFWASLPVFGFGSYGPEPYGTSCTIDWWRMRSCLSDRVYIFLILMLCFGFPTVVIIISYTTILVTVSHDKKRCAFQRCAHMSVVHRSNRTLASIPLSSVSHASSKDLRLTKMAAVICTSFLVAWTPYATASLYSALVLGVDERPGPWGHPQAELSSVGSGAGCSVVPGISSLFNQTWVRCGGDSFGESWSNASHLVASSTSDLSPPAAAAAAAATVTAAVSSALGETEVEDPQLFVPCMSPMVSLIPVMLAKSHCMFNPFIYQIMNPEFRRDACNMLLCRAHRRGCRREGGSRESEQHSTFYFVPLEHWGRRSNPLYGVELEGQQRERGRRELSRGSWSDHSVSVGRKDLKLGSLDTD</sequence>
<dbReference type="PRINTS" id="PR00237">
    <property type="entry name" value="GPCRRHODOPSN"/>
</dbReference>
<evidence type="ECO:0000256" key="7">
    <source>
        <dbReference type="ARBA" id="ARBA00023224"/>
    </source>
</evidence>
<dbReference type="InterPro" id="IPR000276">
    <property type="entry name" value="GPCR_Rhodpsn"/>
</dbReference>
<feature type="region of interest" description="Disordered" evidence="8">
    <location>
        <begin position="370"/>
        <end position="391"/>
    </location>
</feature>
<keyword evidence="6" id="KW-0675">Receptor</keyword>
<comment type="subcellular location">
    <subcellularLocation>
        <location evidence="1">Membrane</location>
        <topology evidence="1">Multi-pass membrane protein</topology>
    </subcellularLocation>
</comment>
<feature type="domain" description="G-protein coupled receptors family 1 profile" evidence="10">
    <location>
        <begin position="1"/>
        <end position="312"/>
    </location>
</feature>
<name>A0AA47N116_MERPO</name>
<protein>
    <submittedName>
        <fullName evidence="11">Opsin-5</fullName>
    </submittedName>
</protein>
<feature type="compositionally biased region" description="Basic and acidic residues" evidence="8">
    <location>
        <begin position="373"/>
        <end position="384"/>
    </location>
</feature>
<evidence type="ECO:0000256" key="6">
    <source>
        <dbReference type="ARBA" id="ARBA00023170"/>
    </source>
</evidence>
<dbReference type="Pfam" id="PF00001">
    <property type="entry name" value="7tm_1"/>
    <property type="match status" value="1"/>
</dbReference>
<evidence type="ECO:0000256" key="9">
    <source>
        <dbReference type="SAM" id="Phobius"/>
    </source>
</evidence>
<dbReference type="GO" id="GO:0016020">
    <property type="term" value="C:membrane"/>
    <property type="evidence" value="ECO:0007669"/>
    <property type="project" value="UniProtKB-SubCell"/>
</dbReference>
<gene>
    <name evidence="11" type="primary">Opn5_0</name>
    <name evidence="11" type="ORF">N1851_009531</name>
</gene>
<keyword evidence="7" id="KW-0807">Transducer</keyword>
<evidence type="ECO:0000256" key="5">
    <source>
        <dbReference type="ARBA" id="ARBA00023136"/>
    </source>
</evidence>
<keyword evidence="3 9" id="KW-1133">Transmembrane helix</keyword>
<accession>A0AA47N116</accession>
<evidence type="ECO:0000313" key="12">
    <source>
        <dbReference type="Proteomes" id="UP001174136"/>
    </source>
</evidence>
<dbReference type="EMBL" id="JAOPHQ010001722">
    <property type="protein sequence ID" value="KAK0149711.1"/>
    <property type="molecule type" value="Genomic_DNA"/>
</dbReference>
<dbReference type="InterPro" id="IPR050125">
    <property type="entry name" value="GPCR_opsins"/>
</dbReference>
<dbReference type="PANTHER" id="PTHR24240">
    <property type="entry name" value="OPSIN"/>
    <property type="match status" value="1"/>
</dbReference>
<organism evidence="11 12">
    <name type="scientific">Merluccius polli</name>
    <name type="common">Benguela hake</name>
    <name type="synonym">Merluccius cadenati</name>
    <dbReference type="NCBI Taxonomy" id="89951"/>
    <lineage>
        <taxon>Eukaryota</taxon>
        <taxon>Metazoa</taxon>
        <taxon>Chordata</taxon>
        <taxon>Craniata</taxon>
        <taxon>Vertebrata</taxon>
        <taxon>Euteleostomi</taxon>
        <taxon>Actinopterygii</taxon>
        <taxon>Neopterygii</taxon>
        <taxon>Teleostei</taxon>
        <taxon>Neoteleostei</taxon>
        <taxon>Acanthomorphata</taxon>
        <taxon>Zeiogadaria</taxon>
        <taxon>Gadariae</taxon>
        <taxon>Gadiformes</taxon>
        <taxon>Gadoidei</taxon>
        <taxon>Merlucciidae</taxon>
        <taxon>Merluccius</taxon>
    </lineage>
</organism>
<dbReference type="SUPFAM" id="SSF81321">
    <property type="entry name" value="Family A G protein-coupled receptor-like"/>
    <property type="match status" value="2"/>
</dbReference>
<feature type="transmembrane region" description="Helical" evidence="9">
    <location>
        <begin position="88"/>
        <end position="112"/>
    </location>
</feature>
<keyword evidence="5 9" id="KW-0472">Membrane</keyword>
<keyword evidence="4" id="KW-0297">G-protein coupled receptor</keyword>
<evidence type="ECO:0000256" key="4">
    <source>
        <dbReference type="ARBA" id="ARBA00023040"/>
    </source>
</evidence>
<proteinExistence type="predicted"/>
<evidence type="ECO:0000256" key="3">
    <source>
        <dbReference type="ARBA" id="ARBA00022989"/>
    </source>
</evidence>